<keyword evidence="1" id="KW-0472">Membrane</keyword>
<evidence type="ECO:0000256" key="1">
    <source>
        <dbReference type="SAM" id="Phobius"/>
    </source>
</evidence>
<dbReference type="AlphaFoldDB" id="A0A653QLX3"/>
<keyword evidence="1" id="KW-1133">Transmembrane helix</keyword>
<sequence>MKKEIIEGIPQKIKNVNSPTILNLLGSICKLIIYYYILKVNKTLHNDNYNSYFG</sequence>
<proteinExistence type="predicted"/>
<protein>
    <submittedName>
        <fullName evidence="2">Uncharacterized protein</fullName>
    </submittedName>
</protein>
<reference evidence="2 3" key="1">
    <citation type="submission" date="2019-10" db="EMBL/GenBank/DDBJ databases">
        <authorList>
            <person name="Karimi E."/>
        </authorList>
    </citation>
    <scope>NUCLEOTIDE SEQUENCE [LARGE SCALE GENOMIC DNA]</scope>
    <source>
        <strain evidence="2">Maribacter sp. 151</strain>
    </source>
</reference>
<dbReference type="EMBL" id="CABWLR010000002">
    <property type="protein sequence ID" value="VXB43911.1"/>
    <property type="molecule type" value="Genomic_DNA"/>
</dbReference>
<keyword evidence="1" id="KW-0812">Transmembrane</keyword>
<keyword evidence="3" id="KW-1185">Reference proteome</keyword>
<gene>
    <name evidence="2" type="ORF">MARI151_20603</name>
</gene>
<evidence type="ECO:0000313" key="2">
    <source>
        <dbReference type="EMBL" id="VXB43911.1"/>
    </source>
</evidence>
<name>A0A653QLX3_9FLAO</name>
<accession>A0A653QLX3</accession>
<evidence type="ECO:0000313" key="3">
    <source>
        <dbReference type="Proteomes" id="UP000430202"/>
    </source>
</evidence>
<organism evidence="2 3">
    <name type="scientific">Maribacter litoralis</name>
    <dbReference type="NCBI Taxonomy" id="2059726"/>
    <lineage>
        <taxon>Bacteria</taxon>
        <taxon>Pseudomonadati</taxon>
        <taxon>Bacteroidota</taxon>
        <taxon>Flavobacteriia</taxon>
        <taxon>Flavobacteriales</taxon>
        <taxon>Flavobacteriaceae</taxon>
        <taxon>Maribacter</taxon>
    </lineage>
</organism>
<feature type="transmembrane region" description="Helical" evidence="1">
    <location>
        <begin position="21"/>
        <end position="38"/>
    </location>
</feature>
<dbReference type="Proteomes" id="UP000430202">
    <property type="component" value="Unassembled WGS sequence"/>
</dbReference>